<dbReference type="InterPro" id="IPR018087">
    <property type="entry name" value="Glyco_hydro_5_CS"/>
</dbReference>
<keyword evidence="7" id="KW-1133">Transmembrane helix</keyword>
<evidence type="ECO:0000256" key="11">
    <source>
        <dbReference type="ARBA" id="ARBA00023316"/>
    </source>
</evidence>
<evidence type="ECO:0000256" key="6">
    <source>
        <dbReference type="ARBA" id="ARBA00022968"/>
    </source>
</evidence>
<evidence type="ECO:0000313" key="18">
    <source>
        <dbReference type="EMBL" id="CAH0474035.1"/>
    </source>
</evidence>
<evidence type="ECO:0000256" key="8">
    <source>
        <dbReference type="ARBA" id="ARBA00023136"/>
    </source>
</evidence>
<dbReference type="GO" id="GO:0005576">
    <property type="term" value="C:extracellular region"/>
    <property type="evidence" value="ECO:0007669"/>
    <property type="project" value="TreeGrafter"/>
</dbReference>
<reference evidence="18" key="1">
    <citation type="submission" date="2021-11" db="EMBL/GenBank/DDBJ databases">
        <authorList>
            <person name="Islam A."/>
            <person name="Islam S."/>
            <person name="Flora M.S."/>
            <person name="Rahman M."/>
            <person name="Ziaur R.M."/>
            <person name="Epstein J.H."/>
            <person name="Hassan M."/>
            <person name="Klassen M."/>
            <person name="Woodard K."/>
            <person name="Webb A."/>
            <person name="Webby R.J."/>
            <person name="El Zowalaty M.E."/>
        </authorList>
    </citation>
    <scope>NUCLEOTIDE SEQUENCE</scope>
    <source>
        <strain evidence="18">Pbs3</strain>
    </source>
</reference>
<dbReference type="AlphaFoldDB" id="A0AAU9KL44"/>
<evidence type="ECO:0000256" key="10">
    <source>
        <dbReference type="ARBA" id="ARBA00023295"/>
    </source>
</evidence>
<evidence type="ECO:0000256" key="4">
    <source>
        <dbReference type="ARBA" id="ARBA00022692"/>
    </source>
</evidence>
<dbReference type="PANTHER" id="PTHR31297">
    <property type="entry name" value="GLUCAN ENDO-1,6-BETA-GLUCOSIDASE B"/>
    <property type="match status" value="1"/>
</dbReference>
<sequence length="312" mass="36083">MLSKHHDTFITEDDIKQIAAAGVNTLRVPVGFWIIGYDNYDPTNQREIEAYSPGTIMYLDRLIRVWAMKYNVAVLVDVHAAKGSQNGNDHSSPSTPGQILWSEKRENIANTIEVVRFLAARYINDEAFLGIGLLNEPRGNVSASLLYQYYLDAYQVVRSTGSDCVLTIMSMLDSKNPMELAGFMPMPRYKNVWVEWHSYFIWTYENRTNKHLVEVDVKQDYQEKMTKWNAMTDNNPLFIGEWSFASPSNMLLNDPELFYEFAKAQLEIHSQAAKGWTYWTWKLDVKGNKLDSWSLQRLLTDDRIAKLLRNTL</sequence>
<dbReference type="EC" id="3.2.1.58" evidence="14"/>
<evidence type="ECO:0000256" key="14">
    <source>
        <dbReference type="ARBA" id="ARBA00038929"/>
    </source>
</evidence>
<dbReference type="Proteomes" id="UP001160483">
    <property type="component" value="Unassembled WGS sequence"/>
</dbReference>
<evidence type="ECO:0000256" key="15">
    <source>
        <dbReference type="ARBA" id="ARBA00041260"/>
    </source>
</evidence>
<evidence type="ECO:0000256" key="1">
    <source>
        <dbReference type="ARBA" id="ARBA00004401"/>
    </source>
</evidence>
<comment type="function">
    <text evidence="13">Glucosidase involved in the degradation of cellulosic biomass. Active on lichenan.</text>
</comment>
<keyword evidence="11" id="KW-0961">Cell wall biogenesis/degradation</keyword>
<dbReference type="InterPro" id="IPR050386">
    <property type="entry name" value="Glycosyl_hydrolase_5"/>
</dbReference>
<evidence type="ECO:0000256" key="5">
    <source>
        <dbReference type="ARBA" id="ARBA00022801"/>
    </source>
</evidence>
<dbReference type="GO" id="GO:0071555">
    <property type="term" value="P:cell wall organization"/>
    <property type="evidence" value="ECO:0007669"/>
    <property type="project" value="UniProtKB-KW"/>
</dbReference>
<dbReference type="Gene3D" id="3.20.20.80">
    <property type="entry name" value="Glycosidases"/>
    <property type="match status" value="1"/>
</dbReference>
<dbReference type="EMBL" id="CAKKTJ010000093">
    <property type="protein sequence ID" value="CAH0474035.1"/>
    <property type="molecule type" value="Genomic_DNA"/>
</dbReference>
<keyword evidence="10 16" id="KW-0326">Glycosidase</keyword>
<dbReference type="GO" id="GO:0009986">
    <property type="term" value="C:cell surface"/>
    <property type="evidence" value="ECO:0007669"/>
    <property type="project" value="TreeGrafter"/>
</dbReference>
<keyword evidence="8" id="KW-0472">Membrane</keyword>
<keyword evidence="6" id="KW-0735">Signal-anchor</keyword>
<evidence type="ECO:0000256" key="7">
    <source>
        <dbReference type="ARBA" id="ARBA00022989"/>
    </source>
</evidence>
<evidence type="ECO:0000313" key="19">
    <source>
        <dbReference type="Proteomes" id="UP001160483"/>
    </source>
</evidence>
<dbReference type="InterPro" id="IPR001547">
    <property type="entry name" value="Glyco_hydro_5"/>
</dbReference>
<comment type="similarity">
    <text evidence="2 16">Belongs to the glycosyl hydrolase 5 (cellulase A) family.</text>
</comment>
<comment type="caution">
    <text evidence="18">The sequence shown here is derived from an EMBL/GenBank/DDBJ whole genome shotgun (WGS) entry which is preliminary data.</text>
</comment>
<evidence type="ECO:0000256" key="12">
    <source>
        <dbReference type="ARBA" id="ARBA00036824"/>
    </source>
</evidence>
<name>A0AAU9KL44_9STRA</name>
<evidence type="ECO:0000259" key="17">
    <source>
        <dbReference type="Pfam" id="PF00150"/>
    </source>
</evidence>
<dbReference type="GO" id="GO:0004338">
    <property type="term" value="F:glucan exo-1,3-beta-glucosidase activity"/>
    <property type="evidence" value="ECO:0007669"/>
    <property type="project" value="UniProtKB-EC"/>
</dbReference>
<evidence type="ECO:0000256" key="2">
    <source>
        <dbReference type="ARBA" id="ARBA00005641"/>
    </source>
</evidence>
<gene>
    <name evidence="18" type="ORF">PBS003_LOCUS903</name>
</gene>
<dbReference type="InterPro" id="IPR017853">
    <property type="entry name" value="GH"/>
</dbReference>
<dbReference type="PANTHER" id="PTHR31297:SF34">
    <property type="entry name" value="GLUCAN 1,3-BETA-GLUCOSIDASE 2"/>
    <property type="match status" value="1"/>
</dbReference>
<keyword evidence="5 16" id="KW-0378">Hydrolase</keyword>
<dbReference type="GO" id="GO:0009251">
    <property type="term" value="P:glucan catabolic process"/>
    <property type="evidence" value="ECO:0007669"/>
    <property type="project" value="TreeGrafter"/>
</dbReference>
<protein>
    <recommendedName>
        <fullName evidence="14">glucan 1,3-beta-glucosidase</fullName>
        <ecNumber evidence="14">3.2.1.58</ecNumber>
    </recommendedName>
    <alternativeName>
        <fullName evidence="15">Exo-1,3-beta-glucanase D</fullName>
    </alternativeName>
</protein>
<proteinExistence type="inferred from homology"/>
<dbReference type="Pfam" id="PF00150">
    <property type="entry name" value="Cellulase"/>
    <property type="match status" value="1"/>
</dbReference>
<evidence type="ECO:0000256" key="9">
    <source>
        <dbReference type="ARBA" id="ARBA00023180"/>
    </source>
</evidence>
<accession>A0AAU9KL44</accession>
<keyword evidence="9" id="KW-0325">Glycoprotein</keyword>
<comment type="subcellular location">
    <subcellularLocation>
        <location evidence="1">Cell membrane</location>
        <topology evidence="1">Single-pass type II membrane protein</topology>
    </subcellularLocation>
</comment>
<keyword evidence="3" id="KW-1003">Cell membrane</keyword>
<dbReference type="SUPFAM" id="SSF51445">
    <property type="entry name" value="(Trans)glycosidases"/>
    <property type="match status" value="1"/>
</dbReference>
<evidence type="ECO:0000256" key="16">
    <source>
        <dbReference type="RuleBase" id="RU361153"/>
    </source>
</evidence>
<organism evidence="18 19">
    <name type="scientific">Peronospora belbahrii</name>
    <dbReference type="NCBI Taxonomy" id="622444"/>
    <lineage>
        <taxon>Eukaryota</taxon>
        <taxon>Sar</taxon>
        <taxon>Stramenopiles</taxon>
        <taxon>Oomycota</taxon>
        <taxon>Peronosporomycetes</taxon>
        <taxon>Peronosporales</taxon>
        <taxon>Peronosporaceae</taxon>
        <taxon>Peronospora</taxon>
    </lineage>
</organism>
<evidence type="ECO:0000256" key="13">
    <source>
        <dbReference type="ARBA" id="ARBA00037126"/>
    </source>
</evidence>
<evidence type="ECO:0000256" key="3">
    <source>
        <dbReference type="ARBA" id="ARBA00022475"/>
    </source>
</evidence>
<feature type="domain" description="Glycoside hydrolase family 5" evidence="17">
    <location>
        <begin position="9"/>
        <end position="282"/>
    </location>
</feature>
<comment type="catalytic activity">
    <reaction evidence="12">
        <text>Successive hydrolysis of beta-D-glucose units from the non-reducing ends of (1-&gt;3)-beta-D-glucans, releasing alpha-glucose.</text>
        <dbReference type="EC" id="3.2.1.58"/>
    </reaction>
</comment>
<dbReference type="PROSITE" id="PS00659">
    <property type="entry name" value="GLYCOSYL_HYDROL_F5"/>
    <property type="match status" value="1"/>
</dbReference>
<keyword evidence="4" id="KW-0812">Transmembrane</keyword>
<dbReference type="GO" id="GO:0005886">
    <property type="term" value="C:plasma membrane"/>
    <property type="evidence" value="ECO:0007669"/>
    <property type="project" value="UniProtKB-SubCell"/>
</dbReference>